<organism evidence="5 6">
    <name type="scientific">Roseateles albus</name>
    <dbReference type="NCBI Taxonomy" id="2987525"/>
    <lineage>
        <taxon>Bacteria</taxon>
        <taxon>Pseudomonadati</taxon>
        <taxon>Pseudomonadota</taxon>
        <taxon>Betaproteobacteria</taxon>
        <taxon>Burkholderiales</taxon>
        <taxon>Sphaerotilaceae</taxon>
        <taxon>Roseateles</taxon>
    </lineage>
</organism>
<feature type="transmembrane region" description="Helical" evidence="1">
    <location>
        <begin position="327"/>
        <end position="344"/>
    </location>
</feature>
<evidence type="ECO:0000259" key="3">
    <source>
        <dbReference type="Pfam" id="PF07589"/>
    </source>
</evidence>
<dbReference type="NCBIfam" id="TIGR04215">
    <property type="entry name" value="choice_anch_A"/>
    <property type="match status" value="1"/>
</dbReference>
<feature type="signal peptide" evidence="2">
    <location>
        <begin position="1"/>
        <end position="29"/>
    </location>
</feature>
<proteinExistence type="predicted"/>
<keyword evidence="1" id="KW-0812">Transmembrane</keyword>
<evidence type="ECO:0000259" key="4">
    <source>
        <dbReference type="Pfam" id="PF20597"/>
    </source>
</evidence>
<evidence type="ECO:0000313" key="5">
    <source>
        <dbReference type="EMBL" id="MDC8772828.1"/>
    </source>
</evidence>
<dbReference type="InterPro" id="IPR026588">
    <property type="entry name" value="Choice_anch_A"/>
</dbReference>
<evidence type="ECO:0000256" key="2">
    <source>
        <dbReference type="SAM" id="SignalP"/>
    </source>
</evidence>
<feature type="domain" description="Choice-of-anchor A" evidence="4">
    <location>
        <begin position="34"/>
        <end position="309"/>
    </location>
</feature>
<dbReference type="EMBL" id="JAQQXT010000008">
    <property type="protein sequence ID" value="MDC8772828.1"/>
    <property type="molecule type" value="Genomic_DNA"/>
</dbReference>
<keyword evidence="2" id="KW-0732">Signal</keyword>
<protein>
    <submittedName>
        <fullName evidence="5">Choice-of-anchor A family protein</fullName>
    </submittedName>
</protein>
<dbReference type="Pfam" id="PF07589">
    <property type="entry name" value="PEP-CTERM"/>
    <property type="match status" value="1"/>
</dbReference>
<keyword evidence="6" id="KW-1185">Reference proteome</keyword>
<dbReference type="Pfam" id="PF20597">
    <property type="entry name" value="pAdhesive_15"/>
    <property type="match status" value="1"/>
</dbReference>
<dbReference type="InterPro" id="IPR013424">
    <property type="entry name" value="Ice-binding_C"/>
</dbReference>
<feature type="chain" id="PRO_5046782757" evidence="2">
    <location>
        <begin position="30"/>
        <end position="350"/>
    </location>
</feature>
<keyword evidence="1" id="KW-1133">Transmembrane helix</keyword>
<reference evidence="5 6" key="1">
    <citation type="submission" date="2022-10" db="EMBL/GenBank/DDBJ databases">
        <title>Paucibacter sp. hw1 Genome sequencing.</title>
        <authorList>
            <person name="Park S."/>
        </authorList>
    </citation>
    <scope>NUCLEOTIDE SEQUENCE [LARGE SCALE GENOMIC DNA]</scope>
    <source>
        <strain evidence="6">hw1</strain>
    </source>
</reference>
<sequence length="350" mass="36167">MKSSYLNRQVGIKLASVVATALLSLSAQAAVINLGAAQGYSGFFFGDVNAASDVEGRLAVGGNLTSGFDVGYRNAYGSSEPSLVVKGNVRMKNDGGWASGTIYNGPKYYVENTNATIGPSTAPWVTAQTKLGDIVYGGQLEAPGWNQYNTATKNANYIDFAAAKTQLSGLSTQLAGMTQTAGGGGWKFENDGLKLTGDGTDKPQVFNVGNTELKNISFANIGAKAAVIINSTLKDVVFSGDVGGDKANSPDAIAQHRDRIIFNLVNATAVNISSFVNGAVLAIGANVIGSGHLEGTLIANSLSAGPNGKVELGYEPFHGFTTPVPEPVTYALMLAGLGAIGFAARRRNKG</sequence>
<accession>A0ABT5KFW7</accession>
<keyword evidence="1" id="KW-0472">Membrane</keyword>
<comment type="caution">
    <text evidence="5">The sequence shown here is derived from an EMBL/GenBank/DDBJ whole genome shotgun (WGS) entry which is preliminary data.</text>
</comment>
<dbReference type="RefSeq" id="WP_273600986.1">
    <property type="nucleotide sequence ID" value="NZ_JAQQXT010000008.1"/>
</dbReference>
<dbReference type="Proteomes" id="UP001221189">
    <property type="component" value="Unassembled WGS sequence"/>
</dbReference>
<feature type="domain" description="Ice-binding protein C-terminal" evidence="3">
    <location>
        <begin position="323"/>
        <end position="347"/>
    </location>
</feature>
<evidence type="ECO:0000313" key="6">
    <source>
        <dbReference type="Proteomes" id="UP001221189"/>
    </source>
</evidence>
<evidence type="ECO:0000256" key="1">
    <source>
        <dbReference type="SAM" id="Phobius"/>
    </source>
</evidence>
<name>A0ABT5KFW7_9BURK</name>
<gene>
    <name evidence="5" type="ORF">PRZ03_14685</name>
</gene>
<dbReference type="NCBIfam" id="TIGR02595">
    <property type="entry name" value="PEP_CTERM"/>
    <property type="match status" value="1"/>
</dbReference>